<dbReference type="Proteomes" id="UP000317430">
    <property type="component" value="Unassembled WGS sequence"/>
</dbReference>
<comment type="subcellular location">
    <subcellularLocation>
        <location evidence="8">Cytoplasm</location>
    </subcellularLocation>
</comment>
<keyword evidence="11" id="KW-1185">Reference proteome</keyword>
<evidence type="ECO:0000256" key="5">
    <source>
        <dbReference type="ARBA" id="ARBA00022777"/>
    </source>
</evidence>
<dbReference type="GO" id="GO:0015937">
    <property type="term" value="P:coenzyme A biosynthetic process"/>
    <property type="evidence" value="ECO:0007669"/>
    <property type="project" value="UniProtKB-UniRule"/>
</dbReference>
<dbReference type="GO" id="GO:0004140">
    <property type="term" value="F:dephospho-CoA kinase activity"/>
    <property type="evidence" value="ECO:0007669"/>
    <property type="project" value="UniProtKB-UniRule"/>
</dbReference>
<dbReference type="RefSeq" id="WP_146566591.1">
    <property type="nucleotide sequence ID" value="NZ_VOHL01000001.1"/>
</dbReference>
<dbReference type="FunFam" id="3.40.50.300:FF:000991">
    <property type="entry name" value="Dephospho-CoA kinase"/>
    <property type="match status" value="1"/>
</dbReference>
<accession>A0A5C5SG13</accession>
<dbReference type="InterPro" id="IPR027417">
    <property type="entry name" value="P-loop_NTPase"/>
</dbReference>
<evidence type="ECO:0000313" key="11">
    <source>
        <dbReference type="Proteomes" id="UP000317430"/>
    </source>
</evidence>
<feature type="binding site" evidence="8">
    <location>
        <begin position="12"/>
        <end position="17"/>
    </location>
    <ligand>
        <name>ATP</name>
        <dbReference type="ChEBI" id="CHEBI:30616"/>
    </ligand>
</feature>
<proteinExistence type="inferred from homology"/>
<keyword evidence="7 8" id="KW-0173">Coenzyme A biosynthesis</keyword>
<reference evidence="10 11" key="1">
    <citation type="submission" date="2019-08" db="EMBL/GenBank/DDBJ databases">
        <authorList>
            <person name="Lei W."/>
        </authorList>
    </citation>
    <scope>NUCLEOTIDE SEQUENCE [LARGE SCALE GENOMIC DNA]</scope>
    <source>
        <strain evidence="10 11">CCUG 66496</strain>
    </source>
</reference>
<dbReference type="Gene3D" id="3.40.50.300">
    <property type="entry name" value="P-loop containing nucleotide triphosphate hydrolases"/>
    <property type="match status" value="1"/>
</dbReference>
<comment type="pathway">
    <text evidence="8">Cofactor biosynthesis; coenzyme A biosynthesis; CoA from (R)-pantothenate: step 5/5.</text>
</comment>
<dbReference type="HAMAP" id="MF_00376">
    <property type="entry name" value="Dephospho_CoA_kinase"/>
    <property type="match status" value="1"/>
</dbReference>
<comment type="caution">
    <text evidence="10">The sequence shown here is derived from an EMBL/GenBank/DDBJ whole genome shotgun (WGS) entry which is preliminary data.</text>
</comment>
<evidence type="ECO:0000256" key="9">
    <source>
        <dbReference type="NCBIfam" id="TIGR00152"/>
    </source>
</evidence>
<dbReference type="PANTHER" id="PTHR10695:SF46">
    <property type="entry name" value="BIFUNCTIONAL COENZYME A SYNTHASE-RELATED"/>
    <property type="match status" value="1"/>
</dbReference>
<keyword evidence="4 8" id="KW-0547">Nucleotide-binding</keyword>
<dbReference type="NCBIfam" id="TIGR00152">
    <property type="entry name" value="dephospho-CoA kinase"/>
    <property type="match status" value="1"/>
</dbReference>
<evidence type="ECO:0000256" key="8">
    <source>
        <dbReference type="HAMAP-Rule" id="MF_00376"/>
    </source>
</evidence>
<evidence type="ECO:0000313" key="10">
    <source>
        <dbReference type="EMBL" id="TWS99232.1"/>
    </source>
</evidence>
<protein>
    <recommendedName>
        <fullName evidence="8 9">Dephospho-CoA kinase</fullName>
        <ecNumber evidence="8 9">2.7.1.24</ecNumber>
    </recommendedName>
    <alternativeName>
        <fullName evidence="8">Dephosphocoenzyme A kinase</fullName>
    </alternativeName>
</protein>
<dbReference type="GO" id="GO:0005737">
    <property type="term" value="C:cytoplasm"/>
    <property type="evidence" value="ECO:0007669"/>
    <property type="project" value="UniProtKB-SubCell"/>
</dbReference>
<dbReference type="InterPro" id="IPR001977">
    <property type="entry name" value="Depp_CoAkinase"/>
</dbReference>
<dbReference type="PROSITE" id="PS51219">
    <property type="entry name" value="DPCK"/>
    <property type="match status" value="1"/>
</dbReference>
<keyword evidence="6 8" id="KW-0067">ATP-binding</keyword>
<dbReference type="Pfam" id="PF01121">
    <property type="entry name" value="CoaE"/>
    <property type="match status" value="1"/>
</dbReference>
<dbReference type="GO" id="GO:0005524">
    <property type="term" value="F:ATP binding"/>
    <property type="evidence" value="ECO:0007669"/>
    <property type="project" value="UniProtKB-UniRule"/>
</dbReference>
<keyword evidence="5 8" id="KW-0418">Kinase</keyword>
<comment type="catalytic activity">
    <reaction evidence="8">
        <text>3'-dephospho-CoA + ATP = ADP + CoA + H(+)</text>
        <dbReference type="Rhea" id="RHEA:18245"/>
        <dbReference type="ChEBI" id="CHEBI:15378"/>
        <dbReference type="ChEBI" id="CHEBI:30616"/>
        <dbReference type="ChEBI" id="CHEBI:57287"/>
        <dbReference type="ChEBI" id="CHEBI:57328"/>
        <dbReference type="ChEBI" id="CHEBI:456216"/>
        <dbReference type="EC" id="2.7.1.24"/>
    </reaction>
</comment>
<gene>
    <name evidence="8" type="primary">coaE</name>
    <name evidence="10" type="ORF">FRX57_03270</name>
</gene>
<evidence type="ECO:0000256" key="1">
    <source>
        <dbReference type="ARBA" id="ARBA00009018"/>
    </source>
</evidence>
<dbReference type="EC" id="2.7.1.24" evidence="8 9"/>
<keyword evidence="2 8" id="KW-0963">Cytoplasm</keyword>
<keyword evidence="3 8" id="KW-0808">Transferase</keyword>
<name>A0A5C5SG13_9STRE</name>
<dbReference type="OrthoDB" id="9812943at2"/>
<dbReference type="UniPathway" id="UPA00241">
    <property type="reaction ID" value="UER00356"/>
</dbReference>
<evidence type="ECO:0000256" key="2">
    <source>
        <dbReference type="ARBA" id="ARBA00022490"/>
    </source>
</evidence>
<evidence type="ECO:0000256" key="4">
    <source>
        <dbReference type="ARBA" id="ARBA00022741"/>
    </source>
</evidence>
<organism evidence="10 11">
    <name type="scientific">Streptococcus cuniculipharyngis</name>
    <dbReference type="NCBI Taxonomy" id="1562651"/>
    <lineage>
        <taxon>Bacteria</taxon>
        <taxon>Bacillati</taxon>
        <taxon>Bacillota</taxon>
        <taxon>Bacilli</taxon>
        <taxon>Lactobacillales</taxon>
        <taxon>Streptococcaceae</taxon>
        <taxon>Streptococcus</taxon>
    </lineage>
</organism>
<evidence type="ECO:0000256" key="6">
    <source>
        <dbReference type="ARBA" id="ARBA00022840"/>
    </source>
</evidence>
<evidence type="ECO:0000256" key="7">
    <source>
        <dbReference type="ARBA" id="ARBA00022993"/>
    </source>
</evidence>
<dbReference type="SUPFAM" id="SSF52540">
    <property type="entry name" value="P-loop containing nucleoside triphosphate hydrolases"/>
    <property type="match status" value="1"/>
</dbReference>
<comment type="function">
    <text evidence="8">Catalyzes the phosphorylation of the 3'-hydroxyl group of dephosphocoenzyme A to form coenzyme A.</text>
</comment>
<sequence>MVTVIGLTGGIASGKSTVSSYLRDKGMVVLDADQLVHDLQAPAGRLYQALVDYFGADILQADQTLDRTKLGQLIFSNPEMMAVSNALQDEIIREELARQLEILSVSHSVIFLDIPLLFEKGYETWCQEIWLVVVSEAVQAQRLMARNGYSQAEAQERIASQWPLLDKMKKSQVIIDNNNSLQATYQQVEEALRLLER</sequence>
<comment type="similarity">
    <text evidence="1 8">Belongs to the CoaE family.</text>
</comment>
<dbReference type="PANTHER" id="PTHR10695">
    <property type="entry name" value="DEPHOSPHO-COA KINASE-RELATED"/>
    <property type="match status" value="1"/>
</dbReference>
<evidence type="ECO:0000256" key="3">
    <source>
        <dbReference type="ARBA" id="ARBA00022679"/>
    </source>
</evidence>
<dbReference type="CDD" id="cd02022">
    <property type="entry name" value="DPCK"/>
    <property type="match status" value="1"/>
</dbReference>
<dbReference type="AlphaFoldDB" id="A0A5C5SG13"/>
<dbReference type="EMBL" id="VOHL01000001">
    <property type="protein sequence ID" value="TWS99232.1"/>
    <property type="molecule type" value="Genomic_DNA"/>
</dbReference>